<dbReference type="GO" id="GO:0045944">
    <property type="term" value="P:positive regulation of transcription by RNA polymerase II"/>
    <property type="evidence" value="ECO:0007669"/>
    <property type="project" value="TreeGrafter"/>
</dbReference>
<feature type="compositionally biased region" description="Polar residues" evidence="1">
    <location>
        <begin position="243"/>
        <end position="255"/>
    </location>
</feature>
<sequence length="336" mass="37428">VVNSKGPAMVIVSCVTVTEPYKPHPHNLVGKEGCEDGICSVLIDNAMMECSFSNLGIHNFMYISAGRTSIILVFCIFSGFRTSEKPSINRPKFNSTLFSSVSSRPKVRGSIPSAADRFRANLRQNACSSCVTGGKEIILLCDKIVKEDIKVRFFEMKENQVEWEAFGDFQSSDVHKQVAISFKTPRYKDLEVTQTVKVSLQLFRPSDKSVSETVPFEYYPINKDYDYVEDRILHITHPASKEVLTSDSPAESMQEVSDESDLTDYSSAGTTSKSVKRFKSSSSPSKKGSTSCRSIHWQKFGVMVSVFVKSQSLNIFVCGQLKTIIYSEPAPHAMNL</sequence>
<dbReference type="GO" id="GO:0033554">
    <property type="term" value="P:cellular response to stress"/>
    <property type="evidence" value="ECO:0007669"/>
    <property type="project" value="TreeGrafter"/>
</dbReference>
<dbReference type="Gene3D" id="2.60.40.10">
    <property type="entry name" value="Immunoglobulins"/>
    <property type="match status" value="1"/>
</dbReference>
<dbReference type="PANTHER" id="PTHR24169">
    <property type="entry name" value="NUCLEAR FACTOR NF-KAPPA-B PROTEIN"/>
    <property type="match status" value="1"/>
</dbReference>
<dbReference type="GO" id="GO:0048935">
    <property type="term" value="P:peripheral nervous system neuron development"/>
    <property type="evidence" value="ECO:0007669"/>
    <property type="project" value="UniProtKB-ARBA"/>
</dbReference>
<dbReference type="GO" id="GO:0045087">
    <property type="term" value="P:innate immune response"/>
    <property type="evidence" value="ECO:0007669"/>
    <property type="project" value="TreeGrafter"/>
</dbReference>
<dbReference type="InterPro" id="IPR013783">
    <property type="entry name" value="Ig-like_fold"/>
</dbReference>
<proteinExistence type="predicted"/>
<feature type="region of interest" description="Disordered" evidence="1">
    <location>
        <begin position="243"/>
        <end position="269"/>
    </location>
</feature>
<dbReference type="InterPro" id="IPR000451">
    <property type="entry name" value="NFkB/Dor"/>
</dbReference>
<dbReference type="Proteomes" id="UP000326759">
    <property type="component" value="Unassembled WGS sequence"/>
</dbReference>
<reference evidence="3 4" key="1">
    <citation type="journal article" date="2019" name="PLoS Biol.">
        <title>Sex chromosomes control vertical transmission of feminizing Wolbachia symbionts in an isopod.</title>
        <authorList>
            <person name="Becking T."/>
            <person name="Chebbi M.A."/>
            <person name="Giraud I."/>
            <person name="Moumen B."/>
            <person name="Laverre T."/>
            <person name="Caubet Y."/>
            <person name="Peccoud J."/>
            <person name="Gilbert C."/>
            <person name="Cordaux R."/>
        </authorList>
    </citation>
    <scope>NUCLEOTIDE SEQUENCE [LARGE SCALE GENOMIC DNA]</scope>
    <source>
        <strain evidence="3">ANa2</strain>
        <tissue evidence="3">Whole body excluding digestive tract and cuticle</tissue>
    </source>
</reference>
<dbReference type="SUPFAM" id="SSF49417">
    <property type="entry name" value="p53-like transcription factors"/>
    <property type="match status" value="1"/>
</dbReference>
<dbReference type="GO" id="GO:0000978">
    <property type="term" value="F:RNA polymerase II cis-regulatory region sequence-specific DNA binding"/>
    <property type="evidence" value="ECO:0007669"/>
    <property type="project" value="TreeGrafter"/>
</dbReference>
<dbReference type="FunFam" id="2.60.40.10:FF:000046">
    <property type="entry name" value="Nuclear factor NF-kappa-B p105 subunit"/>
    <property type="match status" value="1"/>
</dbReference>
<dbReference type="CDD" id="cd01177">
    <property type="entry name" value="IPT_NFkappaB"/>
    <property type="match status" value="1"/>
</dbReference>
<dbReference type="InterPro" id="IPR011539">
    <property type="entry name" value="RHD_DNA_bind_dom"/>
</dbReference>
<name>A0A5N5SLB1_9CRUS</name>
<protein>
    <submittedName>
        <fullName evidence="3">Embryonic polarity protein dorsal</fullName>
    </submittedName>
</protein>
<dbReference type="PROSITE" id="PS50254">
    <property type="entry name" value="REL_2"/>
    <property type="match status" value="1"/>
</dbReference>
<dbReference type="GO" id="GO:0007249">
    <property type="term" value="P:canonical NF-kappaB signal transduction"/>
    <property type="evidence" value="ECO:0007669"/>
    <property type="project" value="UniProtKB-ARBA"/>
</dbReference>
<dbReference type="GO" id="GO:0002225">
    <property type="term" value="P:positive regulation of antimicrobial peptide production"/>
    <property type="evidence" value="ECO:0007669"/>
    <property type="project" value="UniProtKB-ARBA"/>
</dbReference>
<dbReference type="OrthoDB" id="7881762at2759"/>
<organism evidence="3 4">
    <name type="scientific">Armadillidium nasatum</name>
    <dbReference type="NCBI Taxonomy" id="96803"/>
    <lineage>
        <taxon>Eukaryota</taxon>
        <taxon>Metazoa</taxon>
        <taxon>Ecdysozoa</taxon>
        <taxon>Arthropoda</taxon>
        <taxon>Crustacea</taxon>
        <taxon>Multicrustacea</taxon>
        <taxon>Malacostraca</taxon>
        <taxon>Eumalacostraca</taxon>
        <taxon>Peracarida</taxon>
        <taxon>Isopoda</taxon>
        <taxon>Oniscidea</taxon>
        <taxon>Crinocheta</taxon>
        <taxon>Armadillidiidae</taxon>
        <taxon>Armadillidium</taxon>
    </lineage>
</organism>
<dbReference type="InterPro" id="IPR037059">
    <property type="entry name" value="RHD_DNA_bind_dom_sf"/>
</dbReference>
<dbReference type="PANTHER" id="PTHR24169:SF25">
    <property type="entry name" value="DORSAL-RELATED IMMUNITY FACTOR DIF-RELATED"/>
    <property type="match status" value="1"/>
</dbReference>
<dbReference type="GO" id="GO:0034097">
    <property type="term" value="P:response to cytokine"/>
    <property type="evidence" value="ECO:0007669"/>
    <property type="project" value="TreeGrafter"/>
</dbReference>
<dbReference type="GO" id="GO:0035206">
    <property type="term" value="P:regulation of hemocyte proliferation"/>
    <property type="evidence" value="ECO:0007669"/>
    <property type="project" value="UniProtKB-ARBA"/>
</dbReference>
<dbReference type="Pfam" id="PF00554">
    <property type="entry name" value="RHD_DNA_bind"/>
    <property type="match status" value="1"/>
</dbReference>
<dbReference type="GO" id="GO:0008063">
    <property type="term" value="P:Toll signaling pathway"/>
    <property type="evidence" value="ECO:0007669"/>
    <property type="project" value="UniProtKB-ARBA"/>
</dbReference>
<evidence type="ECO:0000259" key="2">
    <source>
        <dbReference type="PROSITE" id="PS50254"/>
    </source>
</evidence>
<evidence type="ECO:0000256" key="1">
    <source>
        <dbReference type="SAM" id="MobiDB-lite"/>
    </source>
</evidence>
<dbReference type="GO" id="GO:0038061">
    <property type="term" value="P:non-canonical NF-kappaB signal transduction"/>
    <property type="evidence" value="ECO:0007669"/>
    <property type="project" value="TreeGrafter"/>
</dbReference>
<feature type="non-terminal residue" evidence="3">
    <location>
        <position position="1"/>
    </location>
</feature>
<evidence type="ECO:0000313" key="4">
    <source>
        <dbReference type="Proteomes" id="UP000326759"/>
    </source>
</evidence>
<dbReference type="InterPro" id="IPR032397">
    <property type="entry name" value="RHD_dimer"/>
</dbReference>
<dbReference type="PRINTS" id="PR00057">
    <property type="entry name" value="NFKBTNSCPFCT"/>
</dbReference>
<dbReference type="SMART" id="SM00429">
    <property type="entry name" value="IPT"/>
    <property type="match status" value="1"/>
</dbReference>
<dbReference type="EMBL" id="SEYY01023728">
    <property type="protein sequence ID" value="KAB7494622.1"/>
    <property type="molecule type" value="Genomic_DNA"/>
</dbReference>
<evidence type="ECO:0000313" key="3">
    <source>
        <dbReference type="EMBL" id="KAB7494622.1"/>
    </source>
</evidence>
<dbReference type="InterPro" id="IPR008967">
    <property type="entry name" value="p53-like_TF_DNA-bd_sf"/>
</dbReference>
<dbReference type="GO" id="GO:0005737">
    <property type="term" value="C:cytoplasm"/>
    <property type="evidence" value="ECO:0007669"/>
    <property type="project" value="InterPro"/>
</dbReference>
<dbReference type="InterPro" id="IPR002909">
    <property type="entry name" value="IPT_dom"/>
</dbReference>
<accession>A0A5N5SLB1</accession>
<dbReference type="Gene3D" id="2.60.40.340">
    <property type="entry name" value="Rel homology domain (RHD), DNA-binding domain"/>
    <property type="match status" value="1"/>
</dbReference>
<gene>
    <name evidence="3" type="primary">dl_1</name>
    <name evidence="3" type="ORF">Anas_11833</name>
</gene>
<feature type="domain" description="RHD" evidence="2">
    <location>
        <begin position="1"/>
        <end position="57"/>
    </location>
</feature>
<dbReference type="GO" id="GO:0000981">
    <property type="term" value="F:DNA-binding transcription factor activity, RNA polymerase II-specific"/>
    <property type="evidence" value="ECO:0007669"/>
    <property type="project" value="TreeGrafter"/>
</dbReference>
<dbReference type="GO" id="GO:0005654">
    <property type="term" value="C:nucleoplasm"/>
    <property type="evidence" value="ECO:0007669"/>
    <property type="project" value="UniProtKB-ARBA"/>
</dbReference>
<keyword evidence="4" id="KW-1185">Reference proteome</keyword>
<comment type="caution">
    <text evidence="3">The sequence shown here is derived from an EMBL/GenBank/DDBJ whole genome shotgun (WGS) entry which is preliminary data.</text>
</comment>
<dbReference type="InterPro" id="IPR033926">
    <property type="entry name" value="IPT_NFkappaB"/>
</dbReference>
<dbReference type="AlphaFoldDB" id="A0A5N5SLB1"/>
<dbReference type="SUPFAM" id="SSF81296">
    <property type="entry name" value="E set domains"/>
    <property type="match status" value="1"/>
</dbReference>
<dbReference type="Pfam" id="PF16179">
    <property type="entry name" value="RHD_dimer"/>
    <property type="match status" value="1"/>
</dbReference>
<dbReference type="InterPro" id="IPR014756">
    <property type="entry name" value="Ig_E-set"/>
</dbReference>